<accession>A0A645A914</accession>
<proteinExistence type="predicted"/>
<protein>
    <submittedName>
        <fullName evidence="1">Uncharacterized protein</fullName>
    </submittedName>
</protein>
<organism evidence="1">
    <name type="scientific">bioreactor metagenome</name>
    <dbReference type="NCBI Taxonomy" id="1076179"/>
    <lineage>
        <taxon>unclassified sequences</taxon>
        <taxon>metagenomes</taxon>
        <taxon>ecological metagenomes</taxon>
    </lineage>
</organism>
<evidence type="ECO:0000313" key="1">
    <source>
        <dbReference type="EMBL" id="MPM49547.1"/>
    </source>
</evidence>
<dbReference type="InterPro" id="IPR036433">
    <property type="entry name" value="EF1B_G_C_sf"/>
</dbReference>
<dbReference type="SUPFAM" id="SSF89942">
    <property type="entry name" value="eEF1-gamma domain"/>
    <property type="match status" value="1"/>
</dbReference>
<gene>
    <name evidence="1" type="ORF">SDC9_96277</name>
</gene>
<dbReference type="GO" id="GO:0003746">
    <property type="term" value="F:translation elongation factor activity"/>
    <property type="evidence" value="ECO:0007669"/>
    <property type="project" value="InterPro"/>
</dbReference>
<name>A0A645A914_9ZZZZ</name>
<sequence length="70" mass="7718">MSNDARRVVDGVTGVYVLSGMEMTFKPIEAVYTTDSYTIVKWDPSKPGALKLYDEIILSGKGIYDGKVVQ</sequence>
<reference evidence="1" key="1">
    <citation type="submission" date="2019-08" db="EMBL/GenBank/DDBJ databases">
        <authorList>
            <person name="Kucharzyk K."/>
            <person name="Murdoch R.W."/>
            <person name="Higgins S."/>
            <person name="Loffler F."/>
        </authorList>
    </citation>
    <scope>NUCLEOTIDE SEQUENCE</scope>
</reference>
<comment type="caution">
    <text evidence="1">The sequence shown here is derived from an EMBL/GenBank/DDBJ whole genome shotgun (WGS) entry which is preliminary data.</text>
</comment>
<dbReference type="AlphaFoldDB" id="A0A645A914"/>
<dbReference type="EMBL" id="VSSQ01012573">
    <property type="protein sequence ID" value="MPM49547.1"/>
    <property type="molecule type" value="Genomic_DNA"/>
</dbReference>